<dbReference type="RefSeq" id="WP_070365030.1">
    <property type="nucleotide sequence ID" value="NZ_CP016070.1"/>
</dbReference>
<evidence type="ECO:0000259" key="2">
    <source>
        <dbReference type="PROSITE" id="PS51201"/>
    </source>
</evidence>
<dbReference type="PANTHER" id="PTHR43833:SF9">
    <property type="entry name" value="POTASSIUM CHANNEL PROTEIN YUGO-RELATED"/>
    <property type="match status" value="1"/>
</dbReference>
<name>A0A1D8S4R4_9EURY</name>
<keyword evidence="7" id="KW-1185">Reference proteome</keyword>
<dbReference type="GO" id="GO:0008324">
    <property type="term" value="F:monoatomic cation transmembrane transporter activity"/>
    <property type="evidence" value="ECO:0007669"/>
    <property type="project" value="InterPro"/>
</dbReference>
<dbReference type="Proteomes" id="UP000185608">
    <property type="component" value="Chromosome"/>
</dbReference>
<keyword evidence="1" id="KW-0472">Membrane</keyword>
<dbReference type="InterPro" id="IPR003148">
    <property type="entry name" value="RCK_N"/>
</dbReference>
<reference evidence="4 6" key="1">
    <citation type="submission" date="2016-06" db="EMBL/GenBank/DDBJ databases">
        <title>Discovery of anaerobic lithoheterotrophic haloarchaeon capable of sulfur respiration by hydrogen and formate.</title>
        <authorList>
            <person name="Sorokin D.Y."/>
            <person name="Kublanov I.V."/>
            <person name="Roman P."/>
            <person name="Sinninghe Damste J.S."/>
            <person name="Golyshin P.N."/>
            <person name="Rojo D."/>
            <person name="Ciordia S."/>
            <person name="Mena Md.C."/>
            <person name="Ferrer M."/>
            <person name="Smedile F."/>
            <person name="Messina E."/>
            <person name="La Cono V."/>
            <person name="Yakimov M.M."/>
        </authorList>
    </citation>
    <scope>NUCLEOTIDE SEQUENCE [LARGE SCALE GENOMIC DNA]</scope>
    <source>
        <strain evidence="4 6">HTSR1</strain>
    </source>
</reference>
<keyword evidence="1" id="KW-0812">Transmembrane</keyword>
<reference evidence="7" key="2">
    <citation type="submission" date="2016-08" db="EMBL/GenBank/DDBJ databases">
        <title>Discovery of first anaerobic lithoheterotrophic haloarchae widely represented in hypersaline habitats.</title>
        <authorList>
            <person name="Sorokin D.Y."/>
            <person name="Kublanov I.V."/>
            <person name="Roman P."/>
            <person name="Sinninghe Damste J.S."/>
            <person name="Golyshin P.N."/>
            <person name="Rojo D."/>
            <person name="Ciordia S."/>
            <person name="Mena Md.C."/>
            <person name="Ferrer M."/>
            <person name="Smedile F."/>
            <person name="Messina E."/>
            <person name="La Cono V."/>
            <person name="Yakimov M.M."/>
        </authorList>
    </citation>
    <scope>NUCLEOTIDE SEQUENCE [LARGE SCALE GENOMIC DNA]</scope>
    <source>
        <strain evidence="7">HSR6</strain>
    </source>
</reference>
<dbReference type="STRING" id="1873524.HSR6_1190"/>
<feature type="transmembrane region" description="Helical" evidence="1">
    <location>
        <begin position="67"/>
        <end position="94"/>
    </location>
</feature>
<proteinExistence type="predicted"/>
<sequence>MERTRRRGVYYVLSFLGALVLYTILYKFGMSAFEGEHRTVIQAFQIVVESFTTTGYGEDAPWSSPQIQLLVVLMQFTGIFFIFLTLPLFLVPWIEERLEDTIPRTYQGEDHVVICGFSDRSDVLIDDLEVHGLDYVLLVESEERARSLSREGYDVVLGDPESTATFSNLNVESARAVVLDGPDERNAAMALSVRELNDSVRLVAFVEDPSLTRYLLLAGVDEPLHPRELLGRGLADKVSSVITTQLGETVDISADLEVIELPVFAGSDVHGETLGSAGIREQTGAAVIGAWVDGKFVPNPTPETTLTDRTVLLVAGTESQLEAVMDRTRAGDRLAHEDVVMAGYGEVGEAVCDALQSANVTCRIIDLVDRDAVDVVGNATEAAVLREAGLAEAGAFIVSLNSDTDAIFATLVARELNPELEIIVRANDADNVAKLYSAGADYVLPLPTVSGRMLASSILDEDVISYDTQIDIVRMQAPGFEGSTIEEAAIRERTGCTIIAVERGEETYTDVGPEFEIRDGDSLVVVGTDEDLLRFQELGDVGSLR</sequence>
<keyword evidence="1" id="KW-1133">Transmembrane helix</keyword>
<evidence type="ECO:0000313" key="6">
    <source>
        <dbReference type="Proteomes" id="UP000185608"/>
    </source>
</evidence>
<accession>A0A1J1ABX5</accession>
<evidence type="ECO:0000313" key="5">
    <source>
        <dbReference type="EMBL" id="APE95638.1"/>
    </source>
</evidence>
<feature type="domain" description="RCK N-terminal" evidence="2">
    <location>
        <begin position="336"/>
        <end position="444"/>
    </location>
</feature>
<dbReference type="GeneID" id="30417714"/>
<dbReference type="Gene3D" id="1.10.287.70">
    <property type="match status" value="1"/>
</dbReference>
<dbReference type="Gene3D" id="3.40.50.720">
    <property type="entry name" value="NAD(P)-binding Rossmann-like Domain"/>
    <property type="match status" value="2"/>
</dbReference>
<dbReference type="AlphaFoldDB" id="A0A1D8S4R4"/>
<evidence type="ECO:0000259" key="3">
    <source>
        <dbReference type="PROSITE" id="PS51202"/>
    </source>
</evidence>
<dbReference type="KEGG" id="hhsr:HSR6_1190"/>
<dbReference type="Pfam" id="PF02254">
    <property type="entry name" value="TrkA_N"/>
    <property type="match status" value="2"/>
</dbReference>
<reference evidence="5" key="3">
    <citation type="journal article" date="2017" name="ISME J.">
        <title>Discovery of anaerobic lithoheterotrophic haloarchaea, ubiquitous in hypersaline habitats.</title>
        <authorList>
            <person name="Sorokin D.Y."/>
            <person name="Messina E."/>
            <person name="Smedile F."/>
            <person name="Roman P."/>
            <person name="Damste J.S.S."/>
            <person name="Ciordia S."/>
            <person name="Mena M.C."/>
            <person name="Ferrer M."/>
            <person name="Golyshin P.N."/>
            <person name="Kublanov I.V."/>
            <person name="Samarov N.I."/>
            <person name="Toshchakov S.V."/>
            <person name="La Cono V."/>
            <person name="Yakimov M.M."/>
        </authorList>
    </citation>
    <scope>NUCLEOTIDE SEQUENCE</scope>
    <source>
        <strain evidence="5">HSR6</strain>
    </source>
</reference>
<dbReference type="Gene3D" id="3.30.70.1450">
    <property type="entry name" value="Regulator of K+ conductance, C-terminal domain"/>
    <property type="match status" value="2"/>
</dbReference>
<dbReference type="Pfam" id="PF02080">
    <property type="entry name" value="TrkA_C"/>
    <property type="match status" value="2"/>
</dbReference>
<dbReference type="SUPFAM" id="SSF51735">
    <property type="entry name" value="NAD(P)-binding Rossmann-fold domains"/>
    <property type="match status" value="2"/>
</dbReference>
<dbReference type="PROSITE" id="PS51201">
    <property type="entry name" value="RCK_N"/>
    <property type="match status" value="2"/>
</dbReference>
<dbReference type="Proteomes" id="UP000186165">
    <property type="component" value="Chromosome"/>
</dbReference>
<dbReference type="SUPFAM" id="SSF116726">
    <property type="entry name" value="TrkA C-terminal domain-like"/>
    <property type="match status" value="2"/>
</dbReference>
<dbReference type="InterPro" id="IPR036721">
    <property type="entry name" value="RCK_C_sf"/>
</dbReference>
<dbReference type="InterPro" id="IPR050721">
    <property type="entry name" value="Trk_Ktr_HKT_K-transport"/>
</dbReference>
<dbReference type="InterPro" id="IPR006037">
    <property type="entry name" value="RCK_C"/>
</dbReference>
<dbReference type="SUPFAM" id="SSF81324">
    <property type="entry name" value="Voltage-gated potassium channels"/>
    <property type="match status" value="1"/>
</dbReference>
<dbReference type="EMBL" id="CP016070">
    <property type="protein sequence ID" value="AOW80335.1"/>
    <property type="molecule type" value="Genomic_DNA"/>
</dbReference>
<feature type="domain" description="RCK C-terminal" evidence="3">
    <location>
        <begin position="459"/>
        <end position="541"/>
    </location>
</feature>
<dbReference type="PROSITE" id="PS51202">
    <property type="entry name" value="RCK_C"/>
    <property type="match status" value="2"/>
</dbReference>
<dbReference type="GO" id="GO:0006813">
    <property type="term" value="P:potassium ion transport"/>
    <property type="evidence" value="ECO:0007669"/>
    <property type="project" value="InterPro"/>
</dbReference>
<evidence type="ECO:0000313" key="7">
    <source>
        <dbReference type="Proteomes" id="UP000186165"/>
    </source>
</evidence>
<evidence type="ECO:0000256" key="1">
    <source>
        <dbReference type="SAM" id="Phobius"/>
    </source>
</evidence>
<gene>
    <name evidence="5" type="ORF">HSR6_1190</name>
    <name evidence="4" type="ORF">HTSR_1155</name>
</gene>
<feature type="domain" description="RCK N-terminal" evidence="2">
    <location>
        <begin position="109"/>
        <end position="224"/>
    </location>
</feature>
<dbReference type="KEGG" id="halh:HTSR_1155"/>
<evidence type="ECO:0000313" key="4">
    <source>
        <dbReference type="EMBL" id="AOW80335.1"/>
    </source>
</evidence>
<dbReference type="PATRIC" id="fig|1855411.3.peg.1154"/>
<dbReference type="InterPro" id="IPR036291">
    <property type="entry name" value="NAD(P)-bd_dom_sf"/>
</dbReference>
<feature type="domain" description="RCK C-terminal" evidence="3">
    <location>
        <begin position="245"/>
        <end position="330"/>
    </location>
</feature>
<protein>
    <submittedName>
        <fullName evidence="4">TrkA-N domain protein</fullName>
    </submittedName>
</protein>
<dbReference type="PANTHER" id="PTHR43833">
    <property type="entry name" value="POTASSIUM CHANNEL PROTEIN 2-RELATED-RELATED"/>
    <property type="match status" value="1"/>
</dbReference>
<dbReference type="EMBL" id="CP016804">
    <property type="protein sequence ID" value="APE95638.1"/>
    <property type="molecule type" value="Genomic_DNA"/>
</dbReference>
<accession>A0A1D8S4R4</accession>
<feature type="transmembrane region" description="Helical" evidence="1">
    <location>
        <begin position="9"/>
        <end position="28"/>
    </location>
</feature>
<organism evidence="4 6">
    <name type="scientific">Halodesulfurarchaeum formicicum</name>
    <dbReference type="NCBI Taxonomy" id="1873524"/>
    <lineage>
        <taxon>Archaea</taxon>
        <taxon>Methanobacteriati</taxon>
        <taxon>Methanobacteriota</taxon>
        <taxon>Stenosarchaea group</taxon>
        <taxon>Halobacteria</taxon>
        <taxon>Halobacteriales</taxon>
        <taxon>Halobacteriaceae</taxon>
        <taxon>Halodesulfurarchaeum</taxon>
    </lineage>
</organism>